<dbReference type="SUPFAM" id="SSF56529">
    <property type="entry name" value="FAH"/>
    <property type="match status" value="1"/>
</dbReference>
<dbReference type="KEGG" id="cdx:CDES_09445"/>
<accession>A0A0M4CGU8</accession>
<dbReference type="InterPro" id="IPR036663">
    <property type="entry name" value="Fumarylacetoacetase_C_sf"/>
</dbReference>
<protein>
    <submittedName>
        <fullName evidence="4">2-keto-4-pentenoate hydratase/2-oxohepta-3-ene-1,7-dioic acid hydratase</fullName>
    </submittedName>
</protein>
<dbReference type="EMBL" id="CP009220">
    <property type="protein sequence ID" value="ALC06277.1"/>
    <property type="molecule type" value="Genomic_DNA"/>
</dbReference>
<dbReference type="InterPro" id="IPR011234">
    <property type="entry name" value="Fumarylacetoacetase-like_C"/>
</dbReference>
<reference evidence="4 5" key="1">
    <citation type="submission" date="2014-08" db="EMBL/GenBank/DDBJ databases">
        <title>Complete genome sequence of Corynebacterium deserti GIMN1.010 (=DSM 45689), isolated from desert sand in western China.</title>
        <authorList>
            <person name="Ruckert C."/>
            <person name="Albersmeier A."/>
            <person name="Kalinowski J."/>
        </authorList>
    </citation>
    <scope>NUCLEOTIDE SEQUENCE [LARGE SCALE GENOMIC DNA]</scope>
    <source>
        <strain evidence="4 5">GIMN1.010</strain>
    </source>
</reference>
<evidence type="ECO:0000313" key="5">
    <source>
        <dbReference type="Proteomes" id="UP000068067"/>
    </source>
</evidence>
<dbReference type="Proteomes" id="UP000068067">
    <property type="component" value="Chromosome"/>
</dbReference>
<dbReference type="GO" id="GO:0019752">
    <property type="term" value="P:carboxylic acid metabolic process"/>
    <property type="evidence" value="ECO:0007669"/>
    <property type="project" value="UniProtKB-ARBA"/>
</dbReference>
<dbReference type="PANTHER" id="PTHR42796">
    <property type="entry name" value="FUMARYLACETOACETATE HYDROLASE DOMAIN-CONTAINING PROTEIN 2A-RELATED"/>
    <property type="match status" value="1"/>
</dbReference>
<dbReference type="PANTHER" id="PTHR42796:SF4">
    <property type="entry name" value="FUMARYLACETOACETATE HYDROLASE DOMAIN-CONTAINING PROTEIN 2A"/>
    <property type="match status" value="1"/>
</dbReference>
<gene>
    <name evidence="4" type="ORF">CDES_09445</name>
</gene>
<evidence type="ECO:0000259" key="3">
    <source>
        <dbReference type="Pfam" id="PF01557"/>
    </source>
</evidence>
<dbReference type="InterPro" id="IPR051121">
    <property type="entry name" value="FAH"/>
</dbReference>
<dbReference type="OrthoDB" id="9805307at2"/>
<dbReference type="Gene3D" id="3.90.850.10">
    <property type="entry name" value="Fumarylacetoacetase-like, C-terminal domain"/>
    <property type="match status" value="1"/>
</dbReference>
<dbReference type="GO" id="GO:0046872">
    <property type="term" value="F:metal ion binding"/>
    <property type="evidence" value="ECO:0007669"/>
    <property type="project" value="UniProtKB-KW"/>
</dbReference>
<name>A0A0M4CGU8_9CORY</name>
<dbReference type="Pfam" id="PF01557">
    <property type="entry name" value="FAA_hydrolase"/>
    <property type="match status" value="1"/>
</dbReference>
<keyword evidence="2" id="KW-0479">Metal-binding</keyword>
<evidence type="ECO:0000256" key="1">
    <source>
        <dbReference type="ARBA" id="ARBA00010211"/>
    </source>
</evidence>
<dbReference type="RefSeq" id="WP_053545237.1">
    <property type="nucleotide sequence ID" value="NZ_CP009220.1"/>
</dbReference>
<dbReference type="AlphaFoldDB" id="A0A0M4CGU8"/>
<dbReference type="STRING" id="931089.CDES_09445"/>
<comment type="similarity">
    <text evidence="1">Belongs to the FAH family.</text>
</comment>
<feature type="domain" description="Fumarylacetoacetase-like C-terminal" evidence="3">
    <location>
        <begin position="68"/>
        <end position="270"/>
    </location>
</feature>
<dbReference type="GO" id="GO:0016853">
    <property type="term" value="F:isomerase activity"/>
    <property type="evidence" value="ECO:0007669"/>
    <property type="project" value="UniProtKB-ARBA"/>
</dbReference>
<proteinExistence type="inferred from homology"/>
<dbReference type="FunFam" id="3.90.850.10:FF:000002">
    <property type="entry name" value="2-hydroxyhepta-2,4-diene-1,7-dioate isomerase"/>
    <property type="match status" value="1"/>
</dbReference>
<dbReference type="PATRIC" id="fig|931089.4.peg.1907"/>
<evidence type="ECO:0000256" key="2">
    <source>
        <dbReference type="ARBA" id="ARBA00022723"/>
    </source>
</evidence>
<evidence type="ECO:0000313" key="4">
    <source>
        <dbReference type="EMBL" id="ALC06277.1"/>
    </source>
</evidence>
<organism evidence="4 5">
    <name type="scientific">Corynebacterium deserti GIMN1.010</name>
    <dbReference type="NCBI Taxonomy" id="931089"/>
    <lineage>
        <taxon>Bacteria</taxon>
        <taxon>Bacillati</taxon>
        <taxon>Actinomycetota</taxon>
        <taxon>Actinomycetes</taxon>
        <taxon>Mycobacteriales</taxon>
        <taxon>Corynebacteriaceae</taxon>
        <taxon>Corynebacterium</taxon>
    </lineage>
</organism>
<sequence>MKIATLRLPGRLTAARVDGDLLVEIPGFSDVGVLVQFPNWEDIAAQANGPIHHISSVDFAPVVPQPGKILCIGMNYRAHIAERGTPMPEFPTVFGKFADALAGPHDDIPLPPEDHKLDWEAELAVIIGAPGRRIHPNDAMSHVAGYTILNDVSMRGYQNRTQQWLQGKIWQNSTPLGPVVISPDVLSPDAIIRTRIDGEIVQESTIDDLLFDIPEIIAYLSTFVTLRPGDVISTGTPSGVGVAQQPPRFLQAGELLETSIDSIGSMRNYIVSERMETTSRRAFQGSVALA</sequence>
<keyword evidence="5" id="KW-1185">Reference proteome</keyword>